<dbReference type="EMBL" id="MT843578">
    <property type="protein sequence ID" value="QPL15625.1"/>
    <property type="molecule type" value="Genomic_DNA"/>
</dbReference>
<evidence type="ECO:0000313" key="5">
    <source>
        <dbReference type="EMBL" id="QPL15625.1"/>
    </source>
</evidence>
<dbReference type="Pfam" id="PF00164">
    <property type="entry name" value="Ribosom_S12_S23"/>
    <property type="match status" value="1"/>
</dbReference>
<dbReference type="NCBIfam" id="TIGR00981">
    <property type="entry name" value="rpsL_bact"/>
    <property type="match status" value="1"/>
</dbReference>
<evidence type="ECO:0000256" key="3">
    <source>
        <dbReference type="ARBA" id="ARBA00023274"/>
    </source>
</evidence>
<proteinExistence type="inferred from homology"/>
<keyword evidence="3 4" id="KW-0687">Ribonucleoprotein</keyword>
<dbReference type="RefSeq" id="YP_010049308.1">
    <property type="nucleotide sequence ID" value="NC_054363.1"/>
</dbReference>
<dbReference type="GO" id="GO:0003735">
    <property type="term" value="F:structural constituent of ribosome"/>
    <property type="evidence" value="ECO:0007669"/>
    <property type="project" value="InterPro"/>
</dbReference>
<dbReference type="GeneID" id="63660914"/>
<evidence type="ECO:0000256" key="1">
    <source>
        <dbReference type="ARBA" id="ARBA00005657"/>
    </source>
</evidence>
<dbReference type="GO" id="GO:0015935">
    <property type="term" value="C:small ribosomal subunit"/>
    <property type="evidence" value="ECO:0007669"/>
    <property type="project" value="InterPro"/>
</dbReference>
<dbReference type="Gene3D" id="2.40.50.140">
    <property type="entry name" value="Nucleic acid-binding proteins"/>
    <property type="match status" value="1"/>
</dbReference>
<comment type="similarity">
    <text evidence="1 4">Belongs to the universal ribosomal protein uS12 family.</text>
</comment>
<dbReference type="FunFam" id="2.40.50.140:FF:000099">
    <property type="entry name" value="Ribosomal protein S12, mitochondrial"/>
    <property type="match status" value="1"/>
</dbReference>
<dbReference type="AlphaFoldDB" id="A0A7T0Q544"/>
<name>A0A7T0Q544_9EUKA</name>
<protein>
    <submittedName>
        <fullName evidence="5">40S ribosomal protein S12</fullName>
    </submittedName>
</protein>
<evidence type="ECO:0000256" key="4">
    <source>
        <dbReference type="RuleBase" id="RU003622"/>
    </source>
</evidence>
<dbReference type="InterPro" id="IPR006032">
    <property type="entry name" value="Ribosomal_uS12"/>
</dbReference>
<geneLocation type="mitochondrion" evidence="5"/>
<dbReference type="CDD" id="cd03368">
    <property type="entry name" value="Ribosomal_S12"/>
    <property type="match status" value="1"/>
</dbReference>
<keyword evidence="2 4" id="KW-0689">Ribosomal protein</keyword>
<dbReference type="InterPro" id="IPR012340">
    <property type="entry name" value="NA-bd_OB-fold"/>
</dbReference>
<accession>A0A7T0Q544</accession>
<gene>
    <name evidence="5" type="primary">rps12</name>
</gene>
<evidence type="ECO:0000256" key="2">
    <source>
        <dbReference type="ARBA" id="ARBA00022980"/>
    </source>
</evidence>
<dbReference type="GO" id="GO:0006412">
    <property type="term" value="P:translation"/>
    <property type="evidence" value="ECO:0007669"/>
    <property type="project" value="InterPro"/>
</dbReference>
<dbReference type="PIRSF" id="PIRSF002133">
    <property type="entry name" value="Ribosomal_S12/S23"/>
    <property type="match status" value="1"/>
</dbReference>
<keyword evidence="5" id="KW-0496">Mitochondrion</keyword>
<dbReference type="PRINTS" id="PR01034">
    <property type="entry name" value="RIBOSOMALS12"/>
</dbReference>
<sequence length="130" mass="14646">MITKNQLAFSYPRIFFKKKGNSPRLYSSPQKKGTVLKVLEQSPKKPNSAKRKVAKVRLSTGDRVTCHLPGIGHNLQQHSVVLVQGGRCQDLIGVRYKPIRGLFDFLPVQGRKTRPSKYGVKGNSKEMKNK</sequence>
<reference evidence="5" key="1">
    <citation type="journal article" date="2021" name="Genome Biol.">
        <title>Evolutionary history of mitochondrial genomes in Discoba, including the extreme halophile Pleurostomum flabellatum (Heterolobosea).</title>
        <authorList>
            <person name="Ettahi K."/>
            <person name="Lhee D.H."/>
            <person name="Sung J.Y."/>
            <person name="Simpson A.G.B."/>
            <person name="Park J.S."/>
            <person name="Yoon H.S."/>
        </authorList>
    </citation>
    <scope>NUCLEOTIDE SEQUENCE</scope>
</reference>
<organism evidence="5">
    <name type="scientific">Pleurostomum flabellatum</name>
    <dbReference type="NCBI Taxonomy" id="405751"/>
    <lineage>
        <taxon>Eukaryota</taxon>
        <taxon>Discoba</taxon>
        <taxon>Heterolobosea</taxon>
        <taxon>Tulamoebidae</taxon>
        <taxon>Pleurostomum</taxon>
    </lineage>
</organism>
<dbReference type="SUPFAM" id="SSF50249">
    <property type="entry name" value="Nucleic acid-binding proteins"/>
    <property type="match status" value="1"/>
</dbReference>
<dbReference type="PANTHER" id="PTHR11652">
    <property type="entry name" value="30S RIBOSOMAL PROTEIN S12 FAMILY MEMBER"/>
    <property type="match status" value="1"/>
</dbReference>
<dbReference type="InterPro" id="IPR005679">
    <property type="entry name" value="Ribosomal_uS12_bac"/>
</dbReference>
<dbReference type="PROSITE" id="PS00055">
    <property type="entry name" value="RIBOSOMAL_S12"/>
    <property type="match status" value="1"/>
</dbReference>